<dbReference type="Proteomes" id="UP000271162">
    <property type="component" value="Unassembled WGS sequence"/>
</dbReference>
<reference evidence="3" key="1">
    <citation type="submission" date="2017-02" db="UniProtKB">
        <authorList>
            <consortium name="WormBaseParasite"/>
        </authorList>
    </citation>
    <scope>IDENTIFICATION</scope>
</reference>
<dbReference type="WBParaSite" id="NBR_0000790801-mRNA-1">
    <property type="protein sequence ID" value="NBR_0000790801-mRNA-1"/>
    <property type="gene ID" value="NBR_0000790801"/>
</dbReference>
<evidence type="ECO:0000313" key="1">
    <source>
        <dbReference type="EMBL" id="VDL71498.1"/>
    </source>
</evidence>
<dbReference type="AlphaFoldDB" id="A0A0N4XXZ1"/>
<sequence>MQGTRLGDFALESEDVCVAANDEQELRYDILCSIGLMTVTSSETTVHFHLEGPTPDELRSYRSQSYICSHRFVD</sequence>
<keyword evidence="2" id="KW-1185">Reference proteome</keyword>
<dbReference type="EMBL" id="UYSL01019940">
    <property type="protein sequence ID" value="VDL71498.1"/>
    <property type="molecule type" value="Genomic_DNA"/>
</dbReference>
<proteinExistence type="predicted"/>
<evidence type="ECO:0000313" key="3">
    <source>
        <dbReference type="WBParaSite" id="NBR_0000790801-mRNA-1"/>
    </source>
</evidence>
<accession>A0A0N4XXZ1</accession>
<reference evidence="1 2" key="2">
    <citation type="submission" date="2018-11" db="EMBL/GenBank/DDBJ databases">
        <authorList>
            <consortium name="Pathogen Informatics"/>
        </authorList>
    </citation>
    <scope>NUCLEOTIDE SEQUENCE [LARGE SCALE GENOMIC DNA]</scope>
</reference>
<gene>
    <name evidence="1" type="ORF">NBR_LOCUS7909</name>
</gene>
<organism evidence="3">
    <name type="scientific">Nippostrongylus brasiliensis</name>
    <name type="common">Rat hookworm</name>
    <dbReference type="NCBI Taxonomy" id="27835"/>
    <lineage>
        <taxon>Eukaryota</taxon>
        <taxon>Metazoa</taxon>
        <taxon>Ecdysozoa</taxon>
        <taxon>Nematoda</taxon>
        <taxon>Chromadorea</taxon>
        <taxon>Rhabditida</taxon>
        <taxon>Rhabditina</taxon>
        <taxon>Rhabditomorpha</taxon>
        <taxon>Strongyloidea</taxon>
        <taxon>Heligmosomidae</taxon>
        <taxon>Nippostrongylus</taxon>
    </lineage>
</organism>
<name>A0A0N4XXZ1_NIPBR</name>
<protein>
    <submittedName>
        <fullName evidence="3">ZP domain-containing protein</fullName>
    </submittedName>
</protein>
<evidence type="ECO:0000313" key="2">
    <source>
        <dbReference type="Proteomes" id="UP000271162"/>
    </source>
</evidence>